<dbReference type="Proteomes" id="UP000521943">
    <property type="component" value="Unassembled WGS sequence"/>
</dbReference>
<reference evidence="1 2" key="1">
    <citation type="submission" date="2020-07" db="EMBL/GenBank/DDBJ databases">
        <title>Comparative genomics of pyrophilous fungi reveals a link between fire events and developmental genes.</title>
        <authorList>
            <consortium name="DOE Joint Genome Institute"/>
            <person name="Steindorff A.S."/>
            <person name="Carver A."/>
            <person name="Calhoun S."/>
            <person name="Stillman K."/>
            <person name="Liu H."/>
            <person name="Lipzen A."/>
            <person name="Pangilinan J."/>
            <person name="Labutti K."/>
            <person name="Bruns T.D."/>
            <person name="Grigoriev I.V."/>
        </authorList>
    </citation>
    <scope>NUCLEOTIDE SEQUENCE [LARGE SCALE GENOMIC DNA]</scope>
    <source>
        <strain evidence="1 2">CBS 144469</strain>
    </source>
</reference>
<sequence>MTQSPNSRRRIKLRTTQTCTVLVPYRCESPAQPVCQVTGEGIVWPASLHHLRRYTTSTSLGLNVPVCAPTPRTPSPQVDVPLLKYQQR</sequence>
<dbReference type="AlphaFoldDB" id="A0A8H6HMW6"/>
<organism evidence="1 2">
    <name type="scientific">Ephemerocybe angulata</name>
    <dbReference type="NCBI Taxonomy" id="980116"/>
    <lineage>
        <taxon>Eukaryota</taxon>
        <taxon>Fungi</taxon>
        <taxon>Dikarya</taxon>
        <taxon>Basidiomycota</taxon>
        <taxon>Agaricomycotina</taxon>
        <taxon>Agaricomycetes</taxon>
        <taxon>Agaricomycetidae</taxon>
        <taxon>Agaricales</taxon>
        <taxon>Agaricineae</taxon>
        <taxon>Psathyrellaceae</taxon>
        <taxon>Ephemerocybe</taxon>
    </lineage>
</organism>
<protein>
    <submittedName>
        <fullName evidence="1">Uncharacterized protein</fullName>
    </submittedName>
</protein>
<dbReference type="EMBL" id="JACGCI010000060">
    <property type="protein sequence ID" value="KAF6749968.1"/>
    <property type="molecule type" value="Genomic_DNA"/>
</dbReference>
<evidence type="ECO:0000313" key="2">
    <source>
        <dbReference type="Proteomes" id="UP000521943"/>
    </source>
</evidence>
<name>A0A8H6HMW6_9AGAR</name>
<proteinExistence type="predicted"/>
<comment type="caution">
    <text evidence="1">The sequence shown here is derived from an EMBL/GenBank/DDBJ whole genome shotgun (WGS) entry which is preliminary data.</text>
</comment>
<evidence type="ECO:0000313" key="1">
    <source>
        <dbReference type="EMBL" id="KAF6749968.1"/>
    </source>
</evidence>
<accession>A0A8H6HMW6</accession>
<gene>
    <name evidence="1" type="ORF">DFP72DRAFT_1048681</name>
</gene>
<keyword evidence="2" id="KW-1185">Reference proteome</keyword>